<evidence type="ECO:0000313" key="1">
    <source>
        <dbReference type="EMBL" id="KYN88347.1"/>
    </source>
</evidence>
<organism evidence="1 2">
    <name type="scientific">Vibrio cidicii</name>
    <dbReference type="NCBI Taxonomy" id="1763883"/>
    <lineage>
        <taxon>Bacteria</taxon>
        <taxon>Pseudomonadati</taxon>
        <taxon>Pseudomonadota</taxon>
        <taxon>Gammaproteobacteria</taxon>
        <taxon>Vibrionales</taxon>
        <taxon>Vibrionaceae</taxon>
        <taxon>Vibrio</taxon>
    </lineage>
</organism>
<proteinExistence type="predicted"/>
<name>A0A151KY07_9VIBR</name>
<accession>A0A151KY07</accession>
<dbReference type="EMBL" id="LOBR01000038">
    <property type="protein sequence ID" value="KYN88347.1"/>
    <property type="molecule type" value="Genomic_DNA"/>
</dbReference>
<evidence type="ECO:0000313" key="2">
    <source>
        <dbReference type="Proteomes" id="UP000075346"/>
    </source>
</evidence>
<comment type="caution">
    <text evidence="1">The sequence shown here is derived from an EMBL/GenBank/DDBJ whole genome shotgun (WGS) entry which is preliminary data.</text>
</comment>
<sequence>MELASFKDDFWQLRNGEACHRDHPDTFWIPSLNDRKALKVGDAAKVILEIECEDEAGEIHIESERGYLIVSEIVGDKFIGILDFQPCCVEPNEESVYLGFGVEIPFGLEHIIDIDRPPQDYIDWQLGQKPEKVWYRR</sequence>
<dbReference type="Proteomes" id="UP000075346">
    <property type="component" value="Unassembled WGS sequence"/>
</dbReference>
<dbReference type="GeneID" id="95677333"/>
<reference evidence="2" key="1">
    <citation type="submission" date="2015-12" db="EMBL/GenBank/DDBJ databases">
        <authorList>
            <person name="Shamseldin A."/>
            <person name="Moawad H."/>
            <person name="Abd El-Rahim W.M."/>
            <person name="Sadowsky M.J."/>
        </authorList>
    </citation>
    <scope>NUCLEOTIDE SEQUENCE [LARGE SCALE GENOMIC DNA]</scope>
    <source>
        <strain evidence="2">2538-88</strain>
    </source>
</reference>
<gene>
    <name evidence="1" type="ORF">ATY37_15000</name>
</gene>
<dbReference type="AlphaFoldDB" id="A0A151KY07"/>
<dbReference type="RefSeq" id="WP_038939646.1">
    <property type="nucleotide sequence ID" value="NZ_CP035921.1"/>
</dbReference>
<protein>
    <submittedName>
        <fullName evidence="1">Uncharacterized protein</fullName>
    </submittedName>
</protein>